<feature type="active site" description="Proton donor" evidence="5">
    <location>
        <position position="284"/>
    </location>
</feature>
<keyword evidence="10" id="KW-1185">Reference proteome</keyword>
<keyword evidence="6" id="KW-0106">Calcium</keyword>
<feature type="region of interest" description="Disordered" evidence="8">
    <location>
        <begin position="90"/>
        <end position="141"/>
    </location>
</feature>
<dbReference type="InterPro" id="IPR012341">
    <property type="entry name" value="6hp_glycosidase-like_sf"/>
</dbReference>
<comment type="cofactor">
    <cofactor evidence="6">
        <name>Ca(2+)</name>
        <dbReference type="ChEBI" id="CHEBI:29108"/>
    </cofactor>
</comment>
<sequence>MMGPSAAATAPSAPRARFLTSVGVASVIVLLSIALALFTTPQLRETTTNVVFRVARSDDAVDAVPPRPIVPAAAAAAAVAETDATAVTVDDLPQWSPPLGIPAASRIEDAQPERREDDKNLITDAQPHDPPRPPPSTSVTPVSLEVARPGDPAVLAHVDPAMAMIPLSSAAHDLAWTPSQPYLDETQYRNPTTRALNRTTVQTLARSMFRKGWNGYLRHGFPHDDLAALSCMGRKSQGEYYLTLIDSADTLAMMGLMEPFAKTIQLITTVLPNFDLNVNVSLFETNIRILGGLVSSHLIATEKLSTYRGELLPLARDLGNRFLPAFNTRTGIPYGTVNLRHGVPPAETPIVCTACAGSLLLEMGTLSHLTGDPRYYNAAKRALVEVWNRRSYLDLLGNHIDSQTGVWTATTSGIAGAIDSLYEYLWKAYTVFHDDDLYDIFVQAYQAIEAHGTRDGWHVPVEMNTGDTGSGTFANLQCFWAGYQASFGELAKSTIMVQRMAHLTNQFAFLPELLNIRSWTLTGHADNPLRPELVESVYFLYQAVKEPGLQEFGFELLKRFYEKAQTRCGFASIAHVESLYKNDHMESFFLAESLKYLYLLFDPANDFNTGSWIYTTEAHPVRVLVNRPRPKWDIPRPRPIPPLRAWHGNTDTSPRVLWANQVCDAREWRYVRDHLAWSKPFTGVNWVRDWPNVVPPGGIDMFRRAADAGLDRRPVGAGGTLNVTGAW</sequence>
<dbReference type="OrthoDB" id="8118055at2759"/>
<evidence type="ECO:0000256" key="6">
    <source>
        <dbReference type="PIRSR" id="PIRSR601382-2"/>
    </source>
</evidence>
<dbReference type="OMA" id="WIMELYD"/>
<proteinExistence type="inferred from homology"/>
<protein>
    <recommendedName>
        <fullName evidence="7">alpha-1,2-Mannosidase</fullName>
        <ecNumber evidence="7">3.2.1.-</ecNumber>
    </recommendedName>
</protein>
<feature type="active site" evidence="5">
    <location>
        <position position="419"/>
    </location>
</feature>
<evidence type="ECO:0000256" key="3">
    <source>
        <dbReference type="ARBA" id="ARBA00022824"/>
    </source>
</evidence>
<feature type="active site" description="Proton donor" evidence="5">
    <location>
        <position position="512"/>
    </location>
</feature>
<keyword evidence="7" id="KW-0326">Glycosidase</keyword>
<comment type="subcellular location">
    <subcellularLocation>
        <location evidence="1">Endoplasmic reticulum</location>
    </subcellularLocation>
</comment>
<dbReference type="InterPro" id="IPR001382">
    <property type="entry name" value="Glyco_hydro_47"/>
</dbReference>
<evidence type="ECO:0000256" key="1">
    <source>
        <dbReference type="ARBA" id="ARBA00004240"/>
    </source>
</evidence>
<dbReference type="GO" id="GO:0005975">
    <property type="term" value="P:carbohydrate metabolic process"/>
    <property type="evidence" value="ECO:0007669"/>
    <property type="project" value="InterPro"/>
</dbReference>
<evidence type="ECO:0000256" key="4">
    <source>
        <dbReference type="ARBA" id="ARBA00023180"/>
    </source>
</evidence>
<dbReference type="Gene3D" id="1.50.10.10">
    <property type="match status" value="1"/>
</dbReference>
<reference evidence="10" key="2">
    <citation type="submission" date="2009-11" db="EMBL/GenBank/DDBJ databases">
        <title>The Genome Sequence of Allomyces macrogynus strain ATCC 38327.</title>
        <authorList>
            <consortium name="The Broad Institute Genome Sequencing Platform"/>
            <person name="Russ C."/>
            <person name="Cuomo C."/>
            <person name="Shea T."/>
            <person name="Young S.K."/>
            <person name="Zeng Q."/>
            <person name="Koehrsen M."/>
            <person name="Haas B."/>
            <person name="Borodovsky M."/>
            <person name="Guigo R."/>
            <person name="Alvarado L."/>
            <person name="Berlin A."/>
            <person name="Borenstein D."/>
            <person name="Chen Z."/>
            <person name="Engels R."/>
            <person name="Freedman E."/>
            <person name="Gellesch M."/>
            <person name="Goldberg J."/>
            <person name="Griggs A."/>
            <person name="Gujja S."/>
            <person name="Heiman D."/>
            <person name="Hepburn T."/>
            <person name="Howarth C."/>
            <person name="Jen D."/>
            <person name="Larson L."/>
            <person name="Lewis B."/>
            <person name="Mehta T."/>
            <person name="Park D."/>
            <person name="Pearson M."/>
            <person name="Roberts A."/>
            <person name="Saif S."/>
            <person name="Shenoy N."/>
            <person name="Sisk P."/>
            <person name="Stolte C."/>
            <person name="Sykes S."/>
            <person name="Walk T."/>
            <person name="White J."/>
            <person name="Yandava C."/>
            <person name="Burger G."/>
            <person name="Gray M.W."/>
            <person name="Holland P.W.H."/>
            <person name="King N."/>
            <person name="Lang F.B.F."/>
            <person name="Roger A.J."/>
            <person name="Ruiz-Trillo I."/>
            <person name="Lander E."/>
            <person name="Nusbaum C."/>
        </authorList>
    </citation>
    <scope>NUCLEOTIDE SEQUENCE [LARGE SCALE GENOMIC DNA]</scope>
    <source>
        <strain evidence="10">ATCC 38327</strain>
    </source>
</reference>
<dbReference type="SUPFAM" id="SSF48225">
    <property type="entry name" value="Seven-hairpin glycosidases"/>
    <property type="match status" value="1"/>
</dbReference>
<comment type="similarity">
    <text evidence="2 7">Belongs to the glycosyl hydrolase 47 family.</text>
</comment>
<keyword evidence="7" id="KW-0378">Hydrolase</keyword>
<feature type="binding site" evidence="6">
    <location>
        <position position="616"/>
    </location>
    <ligand>
        <name>Ca(2+)</name>
        <dbReference type="ChEBI" id="CHEBI:29108"/>
    </ligand>
</feature>
<dbReference type="STRING" id="578462.A0A0L0S718"/>
<dbReference type="GO" id="GO:0044322">
    <property type="term" value="C:endoplasmic reticulum quality control compartment"/>
    <property type="evidence" value="ECO:0007669"/>
    <property type="project" value="GOC"/>
</dbReference>
<dbReference type="GO" id="GO:1904380">
    <property type="term" value="P:endoplasmic reticulum mannose trimming"/>
    <property type="evidence" value="ECO:0007669"/>
    <property type="project" value="InterPro"/>
</dbReference>
<evidence type="ECO:0000313" key="9">
    <source>
        <dbReference type="EMBL" id="KNE58225.1"/>
    </source>
</evidence>
<dbReference type="Pfam" id="PF01532">
    <property type="entry name" value="Glyco_hydro_47"/>
    <property type="match status" value="1"/>
</dbReference>
<keyword evidence="3" id="KW-0256">Endoplasmic reticulum</keyword>
<evidence type="ECO:0000256" key="5">
    <source>
        <dbReference type="PIRSR" id="PIRSR601382-1"/>
    </source>
</evidence>
<evidence type="ECO:0000256" key="2">
    <source>
        <dbReference type="ARBA" id="ARBA00007658"/>
    </source>
</evidence>
<feature type="compositionally biased region" description="Basic and acidic residues" evidence="8">
    <location>
        <begin position="106"/>
        <end position="131"/>
    </location>
</feature>
<keyword evidence="4" id="KW-0325">Glycoprotein</keyword>
<organism evidence="9 10">
    <name type="scientific">Allomyces macrogynus (strain ATCC 38327)</name>
    <name type="common">Allomyces javanicus var. macrogynus</name>
    <dbReference type="NCBI Taxonomy" id="578462"/>
    <lineage>
        <taxon>Eukaryota</taxon>
        <taxon>Fungi</taxon>
        <taxon>Fungi incertae sedis</taxon>
        <taxon>Blastocladiomycota</taxon>
        <taxon>Blastocladiomycetes</taxon>
        <taxon>Blastocladiales</taxon>
        <taxon>Blastocladiaceae</taxon>
        <taxon>Allomyces</taxon>
    </lineage>
</organism>
<dbReference type="PANTHER" id="PTHR45679">
    <property type="entry name" value="ER DEGRADATION-ENHANCING ALPHA-MANNOSIDASE-LIKE PROTEIN 2"/>
    <property type="match status" value="1"/>
</dbReference>
<reference evidence="9 10" key="1">
    <citation type="submission" date="2009-11" db="EMBL/GenBank/DDBJ databases">
        <title>Annotation of Allomyces macrogynus ATCC 38327.</title>
        <authorList>
            <consortium name="The Broad Institute Genome Sequencing Platform"/>
            <person name="Russ C."/>
            <person name="Cuomo C."/>
            <person name="Burger G."/>
            <person name="Gray M.W."/>
            <person name="Holland P.W.H."/>
            <person name="King N."/>
            <person name="Lang F.B.F."/>
            <person name="Roger A.J."/>
            <person name="Ruiz-Trillo I."/>
            <person name="Young S.K."/>
            <person name="Zeng Q."/>
            <person name="Gargeya S."/>
            <person name="Fitzgerald M."/>
            <person name="Haas B."/>
            <person name="Abouelleil A."/>
            <person name="Alvarado L."/>
            <person name="Arachchi H.M."/>
            <person name="Berlin A."/>
            <person name="Chapman S.B."/>
            <person name="Gearin G."/>
            <person name="Goldberg J."/>
            <person name="Griggs A."/>
            <person name="Gujja S."/>
            <person name="Hansen M."/>
            <person name="Heiman D."/>
            <person name="Howarth C."/>
            <person name="Larimer J."/>
            <person name="Lui A."/>
            <person name="MacDonald P.J.P."/>
            <person name="McCowen C."/>
            <person name="Montmayeur A."/>
            <person name="Murphy C."/>
            <person name="Neiman D."/>
            <person name="Pearson M."/>
            <person name="Priest M."/>
            <person name="Roberts A."/>
            <person name="Saif S."/>
            <person name="Shea T."/>
            <person name="Sisk P."/>
            <person name="Stolte C."/>
            <person name="Sykes S."/>
            <person name="Wortman J."/>
            <person name="Nusbaum C."/>
            <person name="Birren B."/>
        </authorList>
    </citation>
    <scope>NUCLEOTIDE SEQUENCE [LARGE SCALE GENOMIC DNA]</scope>
    <source>
        <strain evidence="9 10">ATCC 38327</strain>
    </source>
</reference>
<dbReference type="PANTHER" id="PTHR45679:SF6">
    <property type="entry name" value="ER DEGRADATION-ENHANCING ALPHA-MANNOSIDASE-LIKE PROTEIN 2"/>
    <property type="match status" value="1"/>
</dbReference>
<evidence type="ECO:0000313" key="10">
    <source>
        <dbReference type="Proteomes" id="UP000054350"/>
    </source>
</evidence>
<dbReference type="InterPro" id="IPR044674">
    <property type="entry name" value="EDEM1/2/3"/>
</dbReference>
<dbReference type="GO" id="GO:0004571">
    <property type="term" value="F:mannosyl-oligosaccharide 1,2-alpha-mannosidase activity"/>
    <property type="evidence" value="ECO:0007669"/>
    <property type="project" value="InterPro"/>
</dbReference>
<dbReference type="eggNOG" id="KOG2429">
    <property type="taxonomic scope" value="Eukaryota"/>
</dbReference>
<dbReference type="GO" id="GO:0036503">
    <property type="term" value="P:ERAD pathway"/>
    <property type="evidence" value="ECO:0007669"/>
    <property type="project" value="UniProtKB-ARBA"/>
</dbReference>
<evidence type="ECO:0000256" key="7">
    <source>
        <dbReference type="RuleBase" id="RU361193"/>
    </source>
</evidence>
<dbReference type="InterPro" id="IPR036026">
    <property type="entry name" value="Seven-hairpin_glycosidases"/>
</dbReference>
<accession>A0A0L0S718</accession>
<dbReference type="AlphaFoldDB" id="A0A0L0S718"/>
<keyword evidence="6" id="KW-0479">Metal-binding</keyword>
<gene>
    <name evidence="9" type="ORF">AMAG_05034</name>
</gene>
<feature type="active site" evidence="5">
    <location>
        <position position="532"/>
    </location>
</feature>
<dbReference type="GO" id="GO:0016020">
    <property type="term" value="C:membrane"/>
    <property type="evidence" value="ECO:0007669"/>
    <property type="project" value="InterPro"/>
</dbReference>
<dbReference type="EC" id="3.2.1.-" evidence="7"/>
<dbReference type="EMBL" id="GG745332">
    <property type="protein sequence ID" value="KNE58225.1"/>
    <property type="molecule type" value="Genomic_DNA"/>
</dbReference>
<evidence type="ECO:0000256" key="8">
    <source>
        <dbReference type="SAM" id="MobiDB-lite"/>
    </source>
</evidence>
<name>A0A0L0S718_ALLM3</name>
<dbReference type="VEuPathDB" id="FungiDB:AMAG_05034"/>
<dbReference type="PRINTS" id="PR00747">
    <property type="entry name" value="GLYHDRLASE47"/>
</dbReference>
<dbReference type="Proteomes" id="UP000054350">
    <property type="component" value="Unassembled WGS sequence"/>
</dbReference>
<dbReference type="GO" id="GO:0005509">
    <property type="term" value="F:calcium ion binding"/>
    <property type="evidence" value="ECO:0007669"/>
    <property type="project" value="InterPro"/>
</dbReference>